<feature type="compositionally biased region" description="Basic and acidic residues" evidence="1">
    <location>
        <begin position="230"/>
        <end position="241"/>
    </location>
</feature>
<evidence type="ECO:0000313" key="3">
    <source>
        <dbReference type="WBParaSite" id="PTRK_0001507100.1"/>
    </source>
</evidence>
<protein>
    <submittedName>
        <fullName evidence="3">ABC transporter ATP-binding protein</fullName>
    </submittedName>
</protein>
<dbReference type="Proteomes" id="UP000038045">
    <property type="component" value="Unplaced"/>
</dbReference>
<evidence type="ECO:0000313" key="2">
    <source>
        <dbReference type="Proteomes" id="UP000038045"/>
    </source>
</evidence>
<dbReference type="WBParaSite" id="PTRK_0001507100.1">
    <property type="protein sequence ID" value="PTRK_0001507100.1"/>
    <property type="gene ID" value="PTRK_0001507100"/>
</dbReference>
<sequence>MDSVLQLGDQRLGSGGVPHLGPRNEVGEDVPPPGPASRLFRHGVQLSGGHARRFVLAAGHQPGVGKVRRRLVDLRPGRLFVIDGVDDGRPILPRQIIELLGGEGRIAHLQRVTQPHPVLLLRQKFEESLKVHRIEFLRAHELPVDRPQLVAQPRQPLRQEPLEAFAAVGQHLAIGAIAAGLDREDEAVRRLIAPLRPAVGLERRIIGAVNLDRSQRPAGELQLPLLHQPLRIEDPPPRLERPAANADMDGSCHGRAS</sequence>
<evidence type="ECO:0000256" key="1">
    <source>
        <dbReference type="SAM" id="MobiDB-lite"/>
    </source>
</evidence>
<proteinExistence type="predicted"/>
<keyword evidence="2" id="KW-1185">Reference proteome</keyword>
<accession>A0A0N5A0R5</accession>
<feature type="region of interest" description="Disordered" evidence="1">
    <location>
        <begin position="220"/>
        <end position="257"/>
    </location>
</feature>
<organism evidence="2 3">
    <name type="scientific">Parastrongyloides trichosuri</name>
    <name type="common">Possum-specific nematode worm</name>
    <dbReference type="NCBI Taxonomy" id="131310"/>
    <lineage>
        <taxon>Eukaryota</taxon>
        <taxon>Metazoa</taxon>
        <taxon>Ecdysozoa</taxon>
        <taxon>Nematoda</taxon>
        <taxon>Chromadorea</taxon>
        <taxon>Rhabditida</taxon>
        <taxon>Tylenchina</taxon>
        <taxon>Panagrolaimomorpha</taxon>
        <taxon>Strongyloidoidea</taxon>
        <taxon>Strongyloididae</taxon>
        <taxon>Parastrongyloides</taxon>
    </lineage>
</organism>
<feature type="region of interest" description="Disordered" evidence="1">
    <location>
        <begin position="1"/>
        <end position="32"/>
    </location>
</feature>
<reference evidence="3" key="1">
    <citation type="submission" date="2017-02" db="UniProtKB">
        <authorList>
            <consortium name="WormBaseParasite"/>
        </authorList>
    </citation>
    <scope>IDENTIFICATION</scope>
</reference>
<name>A0A0N5A0R5_PARTI</name>
<dbReference type="AlphaFoldDB" id="A0A0N5A0R5"/>